<keyword evidence="7 8" id="KW-0030">Aminoacyl-tRNA synthetase</keyword>
<evidence type="ECO:0000256" key="8">
    <source>
        <dbReference type="HAMAP-Rule" id="MF_00022"/>
    </source>
</evidence>
<protein>
    <recommendedName>
        <fullName evidence="8">Glutamate--tRNA ligase</fullName>
        <ecNumber evidence="8">6.1.1.17</ecNumber>
    </recommendedName>
    <alternativeName>
        <fullName evidence="8">Glutamyl-tRNA synthetase</fullName>
        <shortName evidence="8">GluRS</shortName>
    </alternativeName>
</protein>
<evidence type="ECO:0000259" key="10">
    <source>
        <dbReference type="Pfam" id="PF19269"/>
    </source>
</evidence>
<dbReference type="GO" id="GO:0004818">
    <property type="term" value="F:glutamate-tRNA ligase activity"/>
    <property type="evidence" value="ECO:0007669"/>
    <property type="project" value="UniProtKB-EC"/>
</dbReference>
<dbReference type="Pfam" id="PF19269">
    <property type="entry name" value="Anticodon_2"/>
    <property type="match status" value="1"/>
</dbReference>
<evidence type="ECO:0000313" key="12">
    <source>
        <dbReference type="Proteomes" id="UP001523401"/>
    </source>
</evidence>
<comment type="catalytic activity">
    <reaction evidence="8">
        <text>tRNA(Glu) + L-glutamate + ATP = L-glutamyl-tRNA(Glu) + AMP + diphosphate</text>
        <dbReference type="Rhea" id="RHEA:23540"/>
        <dbReference type="Rhea" id="RHEA-COMP:9663"/>
        <dbReference type="Rhea" id="RHEA-COMP:9680"/>
        <dbReference type="ChEBI" id="CHEBI:29985"/>
        <dbReference type="ChEBI" id="CHEBI:30616"/>
        <dbReference type="ChEBI" id="CHEBI:33019"/>
        <dbReference type="ChEBI" id="CHEBI:78442"/>
        <dbReference type="ChEBI" id="CHEBI:78520"/>
        <dbReference type="ChEBI" id="CHEBI:456215"/>
        <dbReference type="EC" id="6.1.1.17"/>
    </reaction>
</comment>
<evidence type="ECO:0000313" key="11">
    <source>
        <dbReference type="EMBL" id="MCO6160426.1"/>
    </source>
</evidence>
<keyword evidence="12" id="KW-1185">Reference proteome</keyword>
<evidence type="ECO:0000256" key="4">
    <source>
        <dbReference type="ARBA" id="ARBA00022741"/>
    </source>
</evidence>
<evidence type="ECO:0000256" key="5">
    <source>
        <dbReference type="ARBA" id="ARBA00022840"/>
    </source>
</evidence>
<gene>
    <name evidence="8 11" type="primary">gltX</name>
    <name evidence="11" type="ORF">NF685_10345</name>
</gene>
<dbReference type="PANTHER" id="PTHR43311">
    <property type="entry name" value="GLUTAMATE--TRNA LIGASE"/>
    <property type="match status" value="1"/>
</dbReference>
<dbReference type="Proteomes" id="UP001523401">
    <property type="component" value="Unassembled WGS sequence"/>
</dbReference>
<feature type="domain" description="Glutamyl/glutaminyl-tRNA synthetase class Ib catalytic" evidence="9">
    <location>
        <begin position="2"/>
        <end position="305"/>
    </location>
</feature>
<comment type="similarity">
    <text evidence="1 8">Belongs to the class-I aminoacyl-tRNA synthetase family. Glutamate--tRNA ligase type 1 subfamily.</text>
</comment>
<dbReference type="InterPro" id="IPR001412">
    <property type="entry name" value="aa-tRNA-synth_I_CS"/>
</dbReference>
<keyword evidence="3 8" id="KW-0436">Ligase</keyword>
<evidence type="ECO:0000256" key="6">
    <source>
        <dbReference type="ARBA" id="ARBA00022917"/>
    </source>
</evidence>
<dbReference type="InterPro" id="IPR000924">
    <property type="entry name" value="Glu/Gln-tRNA-synth"/>
</dbReference>
<feature type="short sequence motif" description="'KMSKS' region" evidence="8">
    <location>
        <begin position="240"/>
        <end position="244"/>
    </location>
</feature>
<evidence type="ECO:0000256" key="3">
    <source>
        <dbReference type="ARBA" id="ARBA00022598"/>
    </source>
</evidence>
<feature type="short sequence motif" description="'HIGH' region" evidence="8">
    <location>
        <begin position="7"/>
        <end position="17"/>
    </location>
</feature>
<organism evidence="11 12">
    <name type="scientific">Asaia lannensis NBRC 102526</name>
    <dbReference type="NCBI Taxonomy" id="1307926"/>
    <lineage>
        <taxon>Bacteria</taxon>
        <taxon>Pseudomonadati</taxon>
        <taxon>Pseudomonadota</taxon>
        <taxon>Alphaproteobacteria</taxon>
        <taxon>Acetobacterales</taxon>
        <taxon>Acetobacteraceae</taxon>
        <taxon>Asaia</taxon>
    </lineage>
</organism>
<name>A0ABT1CIL3_9PROT</name>
<feature type="domain" description="Aminoacyl-tRNA synthetase class I anticodon-binding" evidence="10">
    <location>
        <begin position="367"/>
        <end position="441"/>
    </location>
</feature>
<comment type="subcellular location">
    <subcellularLocation>
        <location evidence="8">Cytoplasm</location>
    </subcellularLocation>
</comment>
<dbReference type="PRINTS" id="PR00987">
    <property type="entry name" value="TRNASYNTHGLU"/>
</dbReference>
<dbReference type="HAMAP" id="MF_00022">
    <property type="entry name" value="Glu_tRNA_synth_type1"/>
    <property type="match status" value="1"/>
</dbReference>
<dbReference type="Gene3D" id="3.40.50.620">
    <property type="entry name" value="HUPs"/>
    <property type="match status" value="1"/>
</dbReference>
<reference evidence="11 12" key="1">
    <citation type="submission" date="2022-06" db="EMBL/GenBank/DDBJ databases">
        <title>Whole-genome of Asaia lannensis strain LMG 27011T.</title>
        <authorList>
            <person name="Sombolestani A."/>
        </authorList>
    </citation>
    <scope>NUCLEOTIDE SEQUENCE [LARGE SCALE GENOMIC DNA]</scope>
    <source>
        <strain evidence="11 12">NBRC 102526</strain>
    </source>
</reference>
<dbReference type="InterPro" id="IPR004527">
    <property type="entry name" value="Glu-tRNA-ligase_bac/mito"/>
</dbReference>
<dbReference type="InterPro" id="IPR014729">
    <property type="entry name" value="Rossmann-like_a/b/a_fold"/>
</dbReference>
<dbReference type="NCBIfam" id="TIGR00464">
    <property type="entry name" value="gltX_bact"/>
    <property type="match status" value="1"/>
</dbReference>
<proteinExistence type="inferred from homology"/>
<dbReference type="SUPFAM" id="SSF52374">
    <property type="entry name" value="Nucleotidylyl transferase"/>
    <property type="match status" value="1"/>
</dbReference>
<evidence type="ECO:0000259" key="9">
    <source>
        <dbReference type="Pfam" id="PF00749"/>
    </source>
</evidence>
<sequence length="449" mass="50316">MKLRFAPSPTGYLHVGNARLAIANALFARKHGGKFLLRIDDTDLERSKPEYEQGIKTDLEWLGLDWDEMAHQSDRLDRYAKAIEALKASGRLYPCFESEQELAAKRELRLKARKPPIYDRAMLRLTPEQRERAEANGKTPYWRFRLSDGHKSWRDLVMGDLSVKLTAISDPVLVRADGTVLYTLASVVDDMELDVTHIIRGEDHITNTGVQLDIIEALGGKPSRFTFAHLPLLLDEGGGKLSKRFDALSLRALRHDGMEPQSVVSYLSKIGSSDDPVPMTLEESIASFDLSHISRSAARFDMQHLLGLNRRLLHTLSFEDVRTRLPEGASEAFWSAIRGNVDLTGEIAFWWDVVQGEIAPPALHDEASFLEQAQQTLPQAPWDGETWKQWIAALKDVSGRKGKALFHPLRLALTGEEAGPELHALLPMMGRELVLRRLHEASIAQGGNA</sequence>
<dbReference type="InterPro" id="IPR020751">
    <property type="entry name" value="aa-tRNA-synth_I_codon-bd_sub2"/>
</dbReference>
<comment type="caution">
    <text evidence="8">Lacks conserved residue(s) required for the propagation of feature annotation.</text>
</comment>
<dbReference type="EMBL" id="JAMXQU010000007">
    <property type="protein sequence ID" value="MCO6160426.1"/>
    <property type="molecule type" value="Genomic_DNA"/>
</dbReference>
<dbReference type="EC" id="6.1.1.17" evidence="8"/>
<comment type="function">
    <text evidence="8">Catalyzes the attachment of glutamate to tRNA(Glu) in a two-step reaction: glutamate is first activated by ATP to form Glu-AMP and then transferred to the acceptor end of tRNA(Glu).</text>
</comment>
<accession>A0ABT1CIL3</accession>
<keyword evidence="6 8" id="KW-0648">Protein biosynthesis</keyword>
<dbReference type="PROSITE" id="PS00178">
    <property type="entry name" value="AA_TRNA_LIGASE_I"/>
    <property type="match status" value="1"/>
</dbReference>
<dbReference type="PANTHER" id="PTHR43311:SF2">
    <property type="entry name" value="GLUTAMATE--TRNA LIGASE, MITOCHONDRIAL-RELATED"/>
    <property type="match status" value="1"/>
</dbReference>
<dbReference type="Gene3D" id="1.10.10.350">
    <property type="match status" value="1"/>
</dbReference>
<dbReference type="Pfam" id="PF00749">
    <property type="entry name" value="tRNA-synt_1c"/>
    <property type="match status" value="1"/>
</dbReference>
<keyword evidence="2 8" id="KW-0963">Cytoplasm</keyword>
<evidence type="ECO:0000256" key="2">
    <source>
        <dbReference type="ARBA" id="ARBA00022490"/>
    </source>
</evidence>
<evidence type="ECO:0000256" key="7">
    <source>
        <dbReference type="ARBA" id="ARBA00023146"/>
    </source>
</evidence>
<keyword evidence="5 8" id="KW-0067">ATP-binding</keyword>
<comment type="caution">
    <text evidence="11">The sequence shown here is derived from an EMBL/GenBank/DDBJ whole genome shotgun (WGS) entry which is preliminary data.</text>
</comment>
<evidence type="ECO:0000256" key="1">
    <source>
        <dbReference type="ARBA" id="ARBA00007894"/>
    </source>
</evidence>
<feature type="binding site" evidence="8">
    <location>
        <position position="243"/>
    </location>
    <ligand>
        <name>ATP</name>
        <dbReference type="ChEBI" id="CHEBI:30616"/>
    </ligand>
</feature>
<dbReference type="RefSeq" id="WP_222546970.1">
    <property type="nucleotide sequence ID" value="NZ_BAPW01000015.1"/>
</dbReference>
<comment type="subunit">
    <text evidence="8">Monomer.</text>
</comment>
<keyword evidence="4 8" id="KW-0547">Nucleotide-binding</keyword>
<dbReference type="SUPFAM" id="SSF48163">
    <property type="entry name" value="An anticodon-binding domain of class I aminoacyl-tRNA synthetases"/>
    <property type="match status" value="1"/>
</dbReference>
<dbReference type="InterPro" id="IPR008925">
    <property type="entry name" value="aa_tRNA-synth_I_cd-bd_sf"/>
</dbReference>
<dbReference type="InterPro" id="IPR020058">
    <property type="entry name" value="Glu/Gln-tRNA-synth_Ib_cat-dom"/>
</dbReference>
<dbReference type="InterPro" id="IPR049940">
    <property type="entry name" value="GluQ/Sye"/>
</dbReference>
<dbReference type="InterPro" id="IPR045462">
    <property type="entry name" value="aa-tRNA-synth_I_cd-bd"/>
</dbReference>